<evidence type="ECO:0000256" key="3">
    <source>
        <dbReference type="ARBA" id="ARBA00023054"/>
    </source>
</evidence>
<comment type="subcellular location">
    <subcellularLocation>
        <location evidence="5">Secreted</location>
    </subcellularLocation>
    <subcellularLocation>
        <location evidence="5">Bacterial flagellum</location>
    </subcellularLocation>
</comment>
<dbReference type="AlphaFoldDB" id="A0A1I1TFU1"/>
<evidence type="ECO:0000256" key="5">
    <source>
        <dbReference type="RuleBase" id="RU362066"/>
    </source>
</evidence>
<name>A0A1I1TFU1_PSEOC</name>
<dbReference type="Pfam" id="PF07195">
    <property type="entry name" value="FliD_C"/>
    <property type="match status" value="1"/>
</dbReference>
<evidence type="ECO:0000259" key="7">
    <source>
        <dbReference type="Pfam" id="PF07195"/>
    </source>
</evidence>
<gene>
    <name evidence="8" type="ORF">SAMN05216372_102509</name>
</gene>
<evidence type="ECO:0000313" key="9">
    <source>
        <dbReference type="Proteomes" id="UP000243950"/>
    </source>
</evidence>
<evidence type="ECO:0000256" key="1">
    <source>
        <dbReference type="ARBA" id="ARBA00009764"/>
    </source>
</evidence>
<keyword evidence="9" id="KW-1185">Reference proteome</keyword>
<dbReference type="GO" id="GO:0009424">
    <property type="term" value="C:bacterial-type flagellum hook"/>
    <property type="evidence" value="ECO:0007669"/>
    <property type="project" value="UniProtKB-UniRule"/>
</dbReference>
<dbReference type="InterPro" id="IPR040026">
    <property type="entry name" value="FliD"/>
</dbReference>
<dbReference type="Pfam" id="PF02465">
    <property type="entry name" value="FliD_N"/>
    <property type="match status" value="1"/>
</dbReference>
<comment type="function">
    <text evidence="5">Required for morphogenesis and for the elongation of the flagellar filament by facilitating polymerization of the flagellin monomers at the tip of growing filament. Forms a capping structure, which prevents flagellin subunits (transported through the central channel of the flagellum) from leaking out without polymerization at the distal end.</text>
</comment>
<keyword evidence="5" id="KW-0964">Secreted</keyword>
<dbReference type="GO" id="GO:0005576">
    <property type="term" value="C:extracellular region"/>
    <property type="evidence" value="ECO:0007669"/>
    <property type="project" value="UniProtKB-SubCell"/>
</dbReference>
<reference evidence="9" key="1">
    <citation type="submission" date="2016-10" db="EMBL/GenBank/DDBJ databases">
        <authorList>
            <person name="Varghese N."/>
            <person name="Submissions S."/>
        </authorList>
    </citation>
    <scope>NUCLEOTIDE SEQUENCE [LARGE SCALE GENOMIC DNA]</scope>
    <source>
        <strain evidence="9">JCM 2783</strain>
    </source>
</reference>
<evidence type="ECO:0000259" key="6">
    <source>
        <dbReference type="Pfam" id="PF02465"/>
    </source>
</evidence>
<comment type="similarity">
    <text evidence="1 5">Belongs to the FliD family.</text>
</comment>
<accession>A0A1I1TFU1</accession>
<dbReference type="GO" id="GO:0071973">
    <property type="term" value="P:bacterial-type flagellum-dependent cell motility"/>
    <property type="evidence" value="ECO:0007669"/>
    <property type="project" value="TreeGrafter"/>
</dbReference>
<dbReference type="Proteomes" id="UP000243950">
    <property type="component" value="Unassembled WGS sequence"/>
</dbReference>
<dbReference type="PANTHER" id="PTHR30288">
    <property type="entry name" value="FLAGELLAR CAP/ASSEMBLY PROTEIN FLID"/>
    <property type="match status" value="1"/>
</dbReference>
<dbReference type="InterPro" id="IPR010809">
    <property type="entry name" value="FliD_C"/>
</dbReference>
<sequence>MAVTTINGFNSGLDIKGIVKAMVDAERAPKAQQLSKLQTKTTAQISGLGNLRSGISNMQSVMKDLNSAKLFQARTVTSSDATQVSGKADATATPGTYKIDVERLATASTVASAAIEKDSKFAGGGSLTISVGDEALKTVTLPSGKDLSLSEVSTAINTQLKNQGISATVVTNPSDGKSRLMLTSSKTGGGNDITLSASGDLAKLEVPAQGGGSTTPDGVQYISKATNAKLSINGLSIESPSNSVSDAIEGVTLTLAAPTITTSTVNGEAVSTSKPITLTVAEDKAGVKGNIKKFVDAYNSLITTTSSLTQVTKVGEDGAPIAAALVGDAGVRQLLSTMRTELGDPQPGADSGIRILADMGITTGKDGKLVIDDTKLTKTLDENYEAVAGFFTGDDGLMSRLSAKLEVYTQTGGILDSRINGLNGTIKSIDKQTETLSLRMDKLQARLLAQFNAMDGLLGQMSSTSNALASALSSLPGVVRS</sequence>
<dbReference type="PANTHER" id="PTHR30288:SF0">
    <property type="entry name" value="FLAGELLAR HOOK-ASSOCIATED PROTEIN 2"/>
    <property type="match status" value="1"/>
</dbReference>
<dbReference type="GO" id="GO:0007155">
    <property type="term" value="P:cell adhesion"/>
    <property type="evidence" value="ECO:0007669"/>
    <property type="project" value="InterPro"/>
</dbReference>
<feature type="domain" description="Flagellar hook-associated protein 2 N-terminal" evidence="6">
    <location>
        <begin position="11"/>
        <end position="107"/>
    </location>
</feature>
<dbReference type="GO" id="GO:0009421">
    <property type="term" value="C:bacterial-type flagellum filament cap"/>
    <property type="evidence" value="ECO:0007669"/>
    <property type="project" value="InterPro"/>
</dbReference>
<evidence type="ECO:0000256" key="2">
    <source>
        <dbReference type="ARBA" id="ARBA00011255"/>
    </source>
</evidence>
<comment type="subunit">
    <text evidence="2 5">Homopentamer.</text>
</comment>
<proteinExistence type="inferred from homology"/>
<evidence type="ECO:0000313" key="8">
    <source>
        <dbReference type="EMBL" id="SFD57517.1"/>
    </source>
</evidence>
<dbReference type="RefSeq" id="WP_093502100.1">
    <property type="nucleotide sequence ID" value="NZ_BSSG01000002.1"/>
</dbReference>
<keyword evidence="8" id="KW-0966">Cell projection</keyword>
<keyword evidence="4 5" id="KW-0975">Bacterial flagellum</keyword>
<keyword evidence="8" id="KW-0282">Flagellum</keyword>
<protein>
    <recommendedName>
        <fullName evidence="5">Flagellar hook-associated protein 2</fullName>
        <shortName evidence="5">HAP2</shortName>
    </recommendedName>
    <alternativeName>
        <fullName evidence="5">Flagellar cap protein</fullName>
    </alternativeName>
</protein>
<dbReference type="InterPro" id="IPR010810">
    <property type="entry name" value="Flagellin_hook_IN_motif"/>
</dbReference>
<evidence type="ECO:0000256" key="4">
    <source>
        <dbReference type="ARBA" id="ARBA00023143"/>
    </source>
</evidence>
<organism evidence="8 9">
    <name type="scientific">Pseudomonas straminea</name>
    <dbReference type="NCBI Taxonomy" id="47882"/>
    <lineage>
        <taxon>Bacteria</taxon>
        <taxon>Pseudomonadati</taxon>
        <taxon>Pseudomonadota</taxon>
        <taxon>Gammaproteobacteria</taxon>
        <taxon>Pseudomonadales</taxon>
        <taxon>Pseudomonadaceae</taxon>
        <taxon>Phytopseudomonas</taxon>
    </lineage>
</organism>
<feature type="domain" description="Flagellar hook-associated protein 2 C-terminal" evidence="7">
    <location>
        <begin position="225"/>
        <end position="462"/>
    </location>
</feature>
<dbReference type="InterPro" id="IPR003481">
    <property type="entry name" value="FliD_N"/>
</dbReference>
<keyword evidence="3" id="KW-0175">Coiled coil</keyword>
<dbReference type="Pfam" id="PF07196">
    <property type="entry name" value="Flagellin_IN"/>
    <property type="match status" value="1"/>
</dbReference>
<keyword evidence="8" id="KW-0969">Cilium</keyword>
<dbReference type="EMBL" id="FOMO01000002">
    <property type="protein sequence ID" value="SFD57517.1"/>
    <property type="molecule type" value="Genomic_DNA"/>
</dbReference>